<dbReference type="PROSITE" id="PS00503">
    <property type="entry name" value="PECTINESTERASE_2"/>
    <property type="match status" value="1"/>
</dbReference>
<evidence type="ECO:0000256" key="13">
    <source>
        <dbReference type="PROSITE-ProRule" id="PRU10040"/>
    </source>
</evidence>
<comment type="pathway">
    <text evidence="2 14">Glycan metabolism; pectin degradation; 2-dehydro-3-deoxy-D-gluconate from pectin: step 1/5.</text>
</comment>
<evidence type="ECO:0000256" key="3">
    <source>
        <dbReference type="ARBA" id="ARBA00006027"/>
    </source>
</evidence>
<dbReference type="PROSITE" id="PS00800">
    <property type="entry name" value="PECTINESTERASE_1"/>
    <property type="match status" value="1"/>
</dbReference>
<comment type="similarity">
    <text evidence="4">In the C-terminal section; belongs to the pectinesterase family.</text>
</comment>
<organism evidence="16 17">
    <name type="scientific">Datura stramonium</name>
    <name type="common">Jimsonweed</name>
    <name type="synonym">Common thornapple</name>
    <dbReference type="NCBI Taxonomy" id="4076"/>
    <lineage>
        <taxon>Eukaryota</taxon>
        <taxon>Viridiplantae</taxon>
        <taxon>Streptophyta</taxon>
        <taxon>Embryophyta</taxon>
        <taxon>Tracheophyta</taxon>
        <taxon>Spermatophyta</taxon>
        <taxon>Magnoliopsida</taxon>
        <taxon>eudicotyledons</taxon>
        <taxon>Gunneridae</taxon>
        <taxon>Pentapetalae</taxon>
        <taxon>asterids</taxon>
        <taxon>lamiids</taxon>
        <taxon>Solanales</taxon>
        <taxon>Solanaceae</taxon>
        <taxon>Solanoideae</taxon>
        <taxon>Datureae</taxon>
        <taxon>Datura</taxon>
    </lineage>
</organism>
<dbReference type="EMBL" id="JACEIK010003923">
    <property type="protein sequence ID" value="MCD9643558.1"/>
    <property type="molecule type" value="Genomic_DNA"/>
</dbReference>
<dbReference type="InterPro" id="IPR000070">
    <property type="entry name" value="Pectinesterase_cat"/>
</dbReference>
<evidence type="ECO:0000256" key="10">
    <source>
        <dbReference type="ARBA" id="ARBA00023085"/>
    </source>
</evidence>
<comment type="catalytic activity">
    <reaction evidence="12 14">
        <text>[(1-&gt;4)-alpha-D-galacturonosyl methyl ester](n) + n H2O = [(1-&gt;4)-alpha-D-galacturonosyl](n) + n methanol + n H(+)</text>
        <dbReference type="Rhea" id="RHEA:22380"/>
        <dbReference type="Rhea" id="RHEA-COMP:14570"/>
        <dbReference type="Rhea" id="RHEA-COMP:14573"/>
        <dbReference type="ChEBI" id="CHEBI:15377"/>
        <dbReference type="ChEBI" id="CHEBI:15378"/>
        <dbReference type="ChEBI" id="CHEBI:17790"/>
        <dbReference type="ChEBI" id="CHEBI:140522"/>
        <dbReference type="ChEBI" id="CHEBI:140523"/>
        <dbReference type="EC" id="3.1.1.11"/>
    </reaction>
</comment>
<dbReference type="PANTHER" id="PTHR31707">
    <property type="entry name" value="PECTINESTERASE"/>
    <property type="match status" value="1"/>
</dbReference>
<dbReference type="SUPFAM" id="SSF51126">
    <property type="entry name" value="Pectin lyase-like"/>
    <property type="match status" value="1"/>
</dbReference>
<comment type="function">
    <text evidence="14">Acts in the modification of cell walls via demethylesterification of cell wall pectin.</text>
</comment>
<evidence type="ECO:0000256" key="8">
    <source>
        <dbReference type="ARBA" id="ARBA00022729"/>
    </source>
</evidence>
<dbReference type="InterPro" id="IPR012334">
    <property type="entry name" value="Pectin_lyas_fold"/>
</dbReference>
<keyword evidence="7 14" id="KW-0964">Secreted</keyword>
<evidence type="ECO:0000256" key="12">
    <source>
        <dbReference type="ARBA" id="ARBA00047928"/>
    </source>
</evidence>
<protein>
    <recommendedName>
        <fullName evidence="5 14">Pectinesterase</fullName>
        <ecNumber evidence="5 14">3.1.1.11</ecNumber>
    </recommendedName>
</protein>
<keyword evidence="6 14" id="KW-0134">Cell wall</keyword>
<evidence type="ECO:0000256" key="5">
    <source>
        <dbReference type="ARBA" id="ARBA00013229"/>
    </source>
</evidence>
<evidence type="ECO:0000256" key="2">
    <source>
        <dbReference type="ARBA" id="ARBA00005184"/>
    </source>
</evidence>
<evidence type="ECO:0000256" key="4">
    <source>
        <dbReference type="ARBA" id="ARBA00007786"/>
    </source>
</evidence>
<keyword evidence="8" id="KW-0732">Signal</keyword>
<comment type="similarity">
    <text evidence="3">In the N-terminal section; belongs to the PMEI family.</text>
</comment>
<dbReference type="InterPro" id="IPR018040">
    <property type="entry name" value="Pectinesterase_Tyr_AS"/>
</dbReference>
<dbReference type="InterPro" id="IPR006501">
    <property type="entry name" value="Pectinesterase_inhib_dom"/>
</dbReference>
<dbReference type="Gene3D" id="1.20.140.40">
    <property type="entry name" value="Invertase/pectin methylesterase inhibitor family protein"/>
    <property type="match status" value="1"/>
</dbReference>
<dbReference type="Proteomes" id="UP000823775">
    <property type="component" value="Unassembled WGS sequence"/>
</dbReference>
<keyword evidence="11 14" id="KW-0961">Cell wall biogenesis/degradation</keyword>
<dbReference type="Pfam" id="PF04043">
    <property type="entry name" value="PMEI"/>
    <property type="match status" value="1"/>
</dbReference>
<dbReference type="Gene3D" id="2.160.20.10">
    <property type="entry name" value="Single-stranded right-handed beta-helix, Pectin lyase-like"/>
    <property type="match status" value="1"/>
</dbReference>
<evidence type="ECO:0000256" key="1">
    <source>
        <dbReference type="ARBA" id="ARBA00004191"/>
    </source>
</evidence>
<comment type="subcellular location">
    <subcellularLocation>
        <location evidence="1 14">Secreted</location>
        <location evidence="1 14">Cell wall</location>
    </subcellularLocation>
</comment>
<reference evidence="16 17" key="1">
    <citation type="journal article" date="2021" name="BMC Genomics">
        <title>Datura genome reveals duplications of psychoactive alkaloid biosynthetic genes and high mutation rate following tissue culture.</title>
        <authorList>
            <person name="Rajewski A."/>
            <person name="Carter-House D."/>
            <person name="Stajich J."/>
            <person name="Litt A."/>
        </authorList>
    </citation>
    <scope>NUCLEOTIDE SEQUENCE [LARGE SCALE GENOMIC DNA]</scope>
    <source>
        <strain evidence="16">AR-01</strain>
    </source>
</reference>
<evidence type="ECO:0000256" key="9">
    <source>
        <dbReference type="ARBA" id="ARBA00022801"/>
    </source>
</evidence>
<dbReference type="SMART" id="SM00856">
    <property type="entry name" value="PMEI"/>
    <property type="match status" value="1"/>
</dbReference>
<accession>A0ABS8V8P8</accession>
<dbReference type="CDD" id="cd15798">
    <property type="entry name" value="PMEI-like_3"/>
    <property type="match status" value="1"/>
</dbReference>
<evidence type="ECO:0000256" key="11">
    <source>
        <dbReference type="ARBA" id="ARBA00023316"/>
    </source>
</evidence>
<sequence length="552" mass="60294">MARRKTRKRIAIIAISSIVLVSIIVGAVVGGVSHNKTSQQNDSVSSIASTIRAVCNLTLYPDSCISSLSPYAAKGNALKPQDIYKMSVLVALNELSAASEKFFQSKTFNDPAAAKALESCHELLSLAFDHLNDTLSVAETSLLDAFDDLKTWLSSAGTYQQTCIDSFENVTSIALSKAAGQNLKNSTEYTSNSLALISSLEDSITSLGAIGKRRLMGFGDDQFPSWLSPNDRKLLQKSATKIKVNAVVAKDGSGKYKSIKAALKAAPEKSKKRFVIYVKKGVYRENVRVEKTKWNVMIIGDGKDATIVSGNRNFIDGTPTFQSATFAVFGKGFVARDIGFVNTAGAAKHQAVALMSTADESVFYRCKMDAFQDTLYPHSNRQFYRECDIYGTVDFIFGNSAVVLQNCNILPRRPMNGQQNTITAQGKVDPNQNTGISIQNCTVKPWGNLTGINTFLGRPWKNYSTTVFMQSNLDSFIHPNGWMPWVGTTAPNTIFYAEYNNFGAGANTKNRVNWKGLKLRLTSKIVSKFTVKPFIQGGKWLPAAGVPFKAGL</sequence>
<evidence type="ECO:0000256" key="14">
    <source>
        <dbReference type="RuleBase" id="RU000589"/>
    </source>
</evidence>
<dbReference type="NCBIfam" id="TIGR01614">
    <property type="entry name" value="PME_inhib"/>
    <property type="match status" value="1"/>
</dbReference>
<dbReference type="Pfam" id="PF01095">
    <property type="entry name" value="Pectinesterase"/>
    <property type="match status" value="1"/>
</dbReference>
<dbReference type="SUPFAM" id="SSF101148">
    <property type="entry name" value="Plant invertase/pectin methylesterase inhibitor"/>
    <property type="match status" value="1"/>
</dbReference>
<dbReference type="InterPro" id="IPR035513">
    <property type="entry name" value="Invertase/methylesterase_inhib"/>
</dbReference>
<name>A0ABS8V8P8_DATST</name>
<evidence type="ECO:0000256" key="7">
    <source>
        <dbReference type="ARBA" id="ARBA00022525"/>
    </source>
</evidence>
<evidence type="ECO:0000313" key="17">
    <source>
        <dbReference type="Proteomes" id="UP000823775"/>
    </source>
</evidence>
<dbReference type="InterPro" id="IPR011050">
    <property type="entry name" value="Pectin_lyase_fold/virulence"/>
</dbReference>
<comment type="caution">
    <text evidence="16">The sequence shown here is derived from an EMBL/GenBank/DDBJ whole genome shotgun (WGS) entry which is preliminary data.</text>
</comment>
<feature type="domain" description="Pectinesterase inhibitor" evidence="15">
    <location>
        <begin position="46"/>
        <end position="196"/>
    </location>
</feature>
<feature type="active site" evidence="13">
    <location>
        <position position="394"/>
    </location>
</feature>
<proteinExistence type="inferred from homology"/>
<keyword evidence="9 14" id="KW-0378">Hydrolase</keyword>
<evidence type="ECO:0000259" key="15">
    <source>
        <dbReference type="SMART" id="SM00856"/>
    </source>
</evidence>
<evidence type="ECO:0000313" key="16">
    <source>
        <dbReference type="EMBL" id="MCD9643558.1"/>
    </source>
</evidence>
<dbReference type="InterPro" id="IPR033131">
    <property type="entry name" value="Pectinesterase_Asp_AS"/>
</dbReference>
<evidence type="ECO:0000256" key="6">
    <source>
        <dbReference type="ARBA" id="ARBA00022512"/>
    </source>
</evidence>
<gene>
    <name evidence="16" type="ORF">HAX54_031141</name>
</gene>
<keyword evidence="17" id="KW-1185">Reference proteome</keyword>
<dbReference type="EC" id="3.1.1.11" evidence="5 14"/>
<keyword evidence="10 14" id="KW-0063">Aspartyl esterase</keyword>